<keyword evidence="3 6" id="KW-0812">Transmembrane</keyword>
<gene>
    <name evidence="7" type="ORF">SAMN05444366_1938</name>
</gene>
<feature type="transmembrane region" description="Helical" evidence="6">
    <location>
        <begin position="33"/>
        <end position="56"/>
    </location>
</feature>
<reference evidence="8" key="1">
    <citation type="submission" date="2016-11" db="EMBL/GenBank/DDBJ databases">
        <authorList>
            <person name="Varghese N."/>
            <person name="Submissions S."/>
        </authorList>
    </citation>
    <scope>NUCLEOTIDE SEQUENCE [LARGE SCALE GENOMIC DNA]</scope>
    <source>
        <strain evidence="8">DSM 1811</strain>
    </source>
</reference>
<keyword evidence="5 6" id="KW-0472">Membrane</keyword>
<evidence type="ECO:0000256" key="6">
    <source>
        <dbReference type="SAM" id="Phobius"/>
    </source>
</evidence>
<feature type="transmembrane region" description="Helical" evidence="6">
    <location>
        <begin position="95"/>
        <end position="114"/>
    </location>
</feature>
<keyword evidence="8" id="KW-1185">Reference proteome</keyword>
<proteinExistence type="predicted"/>
<dbReference type="Proteomes" id="UP000184121">
    <property type="component" value="Unassembled WGS sequence"/>
</dbReference>
<dbReference type="InterPro" id="IPR017039">
    <property type="entry name" value="Virul_fac_BrkB"/>
</dbReference>
<dbReference type="PIRSF" id="PIRSF035875">
    <property type="entry name" value="RNase_BN"/>
    <property type="match status" value="1"/>
</dbReference>
<keyword evidence="2" id="KW-1003">Cell membrane</keyword>
<name>A0A1M7EBS3_9FLAO</name>
<evidence type="ECO:0000313" key="7">
    <source>
        <dbReference type="EMBL" id="SHL89068.1"/>
    </source>
</evidence>
<accession>A0A1M7EBS3</accession>
<protein>
    <submittedName>
        <fullName evidence="7">Membrane protein</fullName>
    </submittedName>
</protein>
<feature type="transmembrane region" description="Helical" evidence="6">
    <location>
        <begin position="245"/>
        <end position="270"/>
    </location>
</feature>
<evidence type="ECO:0000256" key="2">
    <source>
        <dbReference type="ARBA" id="ARBA00022475"/>
    </source>
</evidence>
<evidence type="ECO:0000256" key="5">
    <source>
        <dbReference type="ARBA" id="ARBA00023136"/>
    </source>
</evidence>
<dbReference type="EMBL" id="FRBY01000002">
    <property type="protein sequence ID" value="SHL89068.1"/>
    <property type="molecule type" value="Genomic_DNA"/>
</dbReference>
<organism evidence="7 8">
    <name type="scientific">Flavobacterium saccharophilum</name>
    <dbReference type="NCBI Taxonomy" id="29534"/>
    <lineage>
        <taxon>Bacteria</taxon>
        <taxon>Pseudomonadati</taxon>
        <taxon>Bacteroidota</taxon>
        <taxon>Flavobacteriia</taxon>
        <taxon>Flavobacteriales</taxon>
        <taxon>Flavobacteriaceae</taxon>
        <taxon>Flavobacterium</taxon>
    </lineage>
</organism>
<sequence length="319" mass="35340">MRIKNIFAKSWFLLKNTFLEFNDDNAIKLSAALAYYTIFALPPLLIIIITICGFFFGEEAVTGELYGQINGLVGNGAASQIQEAIKNVQLSGDNVFATVFGIVMLLIGASGVFAEIQSSINFIWGLRAKPDKGVKKFIQNRLMSFSMIASVGFLMLVSLFISTTLDLLSSRLKVYFPESTVYLFYVVNIVIVLASITTLFAIIFRTLPDGKIRWKDAFIGSGVTAILFMIGKFAIGFYLGSSTVASVYGAAGSVIIILVWVYYSAIILYFGAEFTKVYAKSYGGKIYPNEYSVEIAKEIYEIDKPKKEPIEETLQKEKP</sequence>
<dbReference type="PANTHER" id="PTHR30213">
    <property type="entry name" value="INNER MEMBRANE PROTEIN YHJD"/>
    <property type="match status" value="1"/>
</dbReference>
<feature type="transmembrane region" description="Helical" evidence="6">
    <location>
        <begin position="216"/>
        <end position="239"/>
    </location>
</feature>
<dbReference type="RefSeq" id="WP_072971385.1">
    <property type="nucleotide sequence ID" value="NZ_FRBY01000002.1"/>
</dbReference>
<dbReference type="STRING" id="29534.SAMN05444366_1938"/>
<feature type="transmembrane region" description="Helical" evidence="6">
    <location>
        <begin position="142"/>
        <end position="162"/>
    </location>
</feature>
<dbReference type="NCBIfam" id="TIGR00765">
    <property type="entry name" value="yihY_not_rbn"/>
    <property type="match status" value="1"/>
</dbReference>
<keyword evidence="4 6" id="KW-1133">Transmembrane helix</keyword>
<evidence type="ECO:0000256" key="4">
    <source>
        <dbReference type="ARBA" id="ARBA00022989"/>
    </source>
</evidence>
<dbReference type="OrthoDB" id="9797028at2"/>
<feature type="transmembrane region" description="Helical" evidence="6">
    <location>
        <begin position="182"/>
        <end position="204"/>
    </location>
</feature>
<evidence type="ECO:0000256" key="3">
    <source>
        <dbReference type="ARBA" id="ARBA00022692"/>
    </source>
</evidence>
<comment type="subcellular location">
    <subcellularLocation>
        <location evidence="1">Cell membrane</location>
        <topology evidence="1">Multi-pass membrane protein</topology>
    </subcellularLocation>
</comment>
<evidence type="ECO:0000313" key="8">
    <source>
        <dbReference type="Proteomes" id="UP000184121"/>
    </source>
</evidence>
<dbReference type="GO" id="GO:0005886">
    <property type="term" value="C:plasma membrane"/>
    <property type="evidence" value="ECO:0007669"/>
    <property type="project" value="UniProtKB-SubCell"/>
</dbReference>
<dbReference type="Pfam" id="PF03631">
    <property type="entry name" value="Virul_fac_BrkB"/>
    <property type="match status" value="1"/>
</dbReference>
<dbReference type="AlphaFoldDB" id="A0A1M7EBS3"/>
<dbReference type="PANTHER" id="PTHR30213:SF1">
    <property type="entry name" value="INNER MEMBRANE PROTEIN YHJD"/>
    <property type="match status" value="1"/>
</dbReference>
<evidence type="ECO:0000256" key="1">
    <source>
        <dbReference type="ARBA" id="ARBA00004651"/>
    </source>
</evidence>